<dbReference type="AlphaFoldDB" id="A0A1H4JJP5"/>
<evidence type="ECO:0000259" key="1">
    <source>
        <dbReference type="PROSITE" id="PS51729"/>
    </source>
</evidence>
<dbReference type="Gene3D" id="3.40.630.30">
    <property type="match status" value="1"/>
</dbReference>
<sequence length="102" mass="11440">MSQDDTFNADVTTRNNPELHRYEVFVGEKLAGFAQYRLTPGRVDFVHTEVAQEFSGQGLAGVLAHFAIDDVVAAGQRVVPHCPFIAAYLRKHHANDQFIDWP</sequence>
<feature type="domain" description="N-acetyltransferase" evidence="1">
    <location>
        <begin position="14"/>
        <end position="100"/>
    </location>
</feature>
<dbReference type="PANTHER" id="PTHR31435:SF10">
    <property type="entry name" value="BSR4717 PROTEIN"/>
    <property type="match status" value="1"/>
</dbReference>
<gene>
    <name evidence="2" type="ORF">SAMN04489745_0218</name>
</gene>
<dbReference type="Pfam" id="PF14542">
    <property type="entry name" value="Acetyltransf_CG"/>
    <property type="match status" value="1"/>
</dbReference>
<dbReference type="InterPro" id="IPR016181">
    <property type="entry name" value="Acyl_CoA_acyltransferase"/>
</dbReference>
<dbReference type="PANTHER" id="PTHR31435">
    <property type="entry name" value="PROTEIN NATD1"/>
    <property type="match status" value="1"/>
</dbReference>
<reference evidence="2 3" key="1">
    <citation type="submission" date="2016-10" db="EMBL/GenBank/DDBJ databases">
        <authorList>
            <person name="de Groot N.N."/>
        </authorList>
    </citation>
    <scope>NUCLEOTIDE SEQUENCE [LARGE SCALE GENOMIC DNA]</scope>
    <source>
        <strain evidence="2 3">DSM 10495</strain>
    </source>
</reference>
<keyword evidence="3" id="KW-1185">Reference proteome</keyword>
<dbReference type="STRING" id="156980.SAMN04489745_0218"/>
<proteinExistence type="predicted"/>
<dbReference type="SUPFAM" id="SSF55729">
    <property type="entry name" value="Acyl-CoA N-acyltransferases (Nat)"/>
    <property type="match status" value="1"/>
</dbReference>
<dbReference type="InterPro" id="IPR031165">
    <property type="entry name" value="GNAT_YJDJ"/>
</dbReference>
<dbReference type="InterPro" id="IPR045057">
    <property type="entry name" value="Gcn5-rel_NAT"/>
</dbReference>
<dbReference type="PROSITE" id="PS51729">
    <property type="entry name" value="GNAT_YJDJ"/>
    <property type="match status" value="1"/>
</dbReference>
<dbReference type="EMBL" id="FNSN01000003">
    <property type="protein sequence ID" value="SEB46377.1"/>
    <property type="molecule type" value="Genomic_DNA"/>
</dbReference>
<dbReference type="RefSeq" id="WP_066216680.1">
    <property type="nucleotide sequence ID" value="NZ_FNSN01000003.1"/>
</dbReference>
<dbReference type="Proteomes" id="UP000182652">
    <property type="component" value="Unassembled WGS sequence"/>
</dbReference>
<name>A0A1H4JJP5_9MICC</name>
<evidence type="ECO:0000313" key="2">
    <source>
        <dbReference type="EMBL" id="SEB46377.1"/>
    </source>
</evidence>
<protein>
    <recommendedName>
        <fullName evidence="1">N-acetyltransferase domain-containing protein</fullName>
    </recommendedName>
</protein>
<organism evidence="2 3">
    <name type="scientific">Arthrobacter woluwensis</name>
    <dbReference type="NCBI Taxonomy" id="156980"/>
    <lineage>
        <taxon>Bacteria</taxon>
        <taxon>Bacillati</taxon>
        <taxon>Actinomycetota</taxon>
        <taxon>Actinomycetes</taxon>
        <taxon>Micrococcales</taxon>
        <taxon>Micrococcaceae</taxon>
        <taxon>Arthrobacter</taxon>
    </lineage>
</organism>
<accession>A0A1H4JJP5</accession>
<evidence type="ECO:0000313" key="3">
    <source>
        <dbReference type="Proteomes" id="UP000182652"/>
    </source>
</evidence>